<dbReference type="OrthoDB" id="9788211at2"/>
<dbReference type="RefSeq" id="WP_093142779.1">
    <property type="nucleotide sequence ID" value="NZ_FOXF01000035.1"/>
</dbReference>
<dbReference type="Pfam" id="PF06834">
    <property type="entry name" value="TraU"/>
    <property type="match status" value="1"/>
</dbReference>
<name>A0A662ZJY2_9GAMM</name>
<dbReference type="AlphaFoldDB" id="A0A662ZJY2"/>
<proteinExistence type="predicted"/>
<accession>A0A662ZJY2</accession>
<dbReference type="Proteomes" id="UP000243745">
    <property type="component" value="Unassembled WGS sequence"/>
</dbReference>
<dbReference type="EMBL" id="FOXF01000035">
    <property type="protein sequence ID" value="SFP54451.1"/>
    <property type="molecule type" value="Genomic_DNA"/>
</dbReference>
<evidence type="ECO:0000313" key="2">
    <source>
        <dbReference type="Proteomes" id="UP000243745"/>
    </source>
</evidence>
<reference evidence="1 2" key="1">
    <citation type="submission" date="2016-10" db="EMBL/GenBank/DDBJ databases">
        <authorList>
            <person name="Varghese N."/>
            <person name="Submissions S."/>
        </authorList>
    </citation>
    <scope>NUCLEOTIDE SEQUENCE [LARGE SCALE GENOMIC DNA]</scope>
    <source>
        <strain evidence="1 2">DSM 1361</strain>
    </source>
</reference>
<gene>
    <name evidence="1" type="ORF">SAMN02910344_01676</name>
</gene>
<protein>
    <submittedName>
        <fullName evidence="1">Conjugal transfer pilus assembly protein TraU</fullName>
    </submittedName>
</protein>
<dbReference type="InterPro" id="IPR009649">
    <property type="entry name" value="TraU"/>
</dbReference>
<dbReference type="PROSITE" id="PS51257">
    <property type="entry name" value="PROKAR_LIPOPROTEIN"/>
    <property type="match status" value="1"/>
</dbReference>
<keyword evidence="2" id="KW-1185">Reference proteome</keyword>
<sequence length="370" mass="40910">MKQLFKKHHTHEFYSLRCREPGTQAAATASCLAFLMLFAANDASALEPDYLKGYACPRVDIFHDILESVPYNAMLPIYVGGTTMGSSEHGDRIPDKASRKSVCSCSHDLGIPETGLVVGMWEVAYILELTREPGCSPVLGTVLPLPDRGIGSSGSGELDSSDLSLYHAHLYSFPLNTMLNLFTDFNCGRYDYMDMDLLYASELDRSWYDESFALITTPELKTMANAKTVASCSADATLSFKGKTSDELFYCAGSWGFLYPLNGYVNSGGSVAENTSLLAVRVMNLLHRRGLLPVTFGDEALCGGVHFNEMSKSMYRFSMLYPVPERSDNHALGAPVQFWEGDARVPPSYHDVIYLVWRYRNCCLGAGMEL</sequence>
<organism evidence="1 2">
    <name type="scientific">Ruminobacter amylophilus</name>
    <dbReference type="NCBI Taxonomy" id="867"/>
    <lineage>
        <taxon>Bacteria</taxon>
        <taxon>Pseudomonadati</taxon>
        <taxon>Pseudomonadota</taxon>
        <taxon>Gammaproteobacteria</taxon>
        <taxon>Aeromonadales</taxon>
        <taxon>Succinivibrionaceae</taxon>
        <taxon>Ruminobacter</taxon>
    </lineage>
</organism>
<evidence type="ECO:0000313" key="1">
    <source>
        <dbReference type="EMBL" id="SFP54451.1"/>
    </source>
</evidence>